<dbReference type="InterPro" id="IPR005532">
    <property type="entry name" value="SUMF_dom"/>
</dbReference>
<dbReference type="Pfam" id="PF03781">
    <property type="entry name" value="FGE-sulfatase"/>
    <property type="match status" value="1"/>
</dbReference>
<dbReference type="AlphaFoldDB" id="A0A1F7FID6"/>
<reference evidence="2 3" key="1">
    <citation type="journal article" date="2016" name="Nat. Commun.">
        <title>Thousands of microbial genomes shed light on interconnected biogeochemical processes in an aquifer system.</title>
        <authorList>
            <person name="Anantharaman K."/>
            <person name="Brown C.T."/>
            <person name="Hug L.A."/>
            <person name="Sharon I."/>
            <person name="Castelle C.J."/>
            <person name="Probst A.J."/>
            <person name="Thomas B.C."/>
            <person name="Singh A."/>
            <person name="Wilkins M.J."/>
            <person name="Karaoz U."/>
            <person name="Brodie E.L."/>
            <person name="Williams K.H."/>
            <person name="Hubbard S.S."/>
            <person name="Banfield J.F."/>
        </authorList>
    </citation>
    <scope>NUCLEOTIDE SEQUENCE [LARGE SCALE GENOMIC DNA]</scope>
</reference>
<evidence type="ECO:0000313" key="3">
    <source>
        <dbReference type="Proteomes" id="UP000179243"/>
    </source>
</evidence>
<proteinExistence type="predicted"/>
<dbReference type="PANTHER" id="PTHR23150">
    <property type="entry name" value="SULFATASE MODIFYING FACTOR 1, 2"/>
    <property type="match status" value="1"/>
</dbReference>
<feature type="domain" description="Sulfatase-modifying factor enzyme-like" evidence="1">
    <location>
        <begin position="2"/>
        <end position="210"/>
    </location>
</feature>
<evidence type="ECO:0000259" key="1">
    <source>
        <dbReference type="Pfam" id="PF03781"/>
    </source>
</evidence>
<dbReference type="Gene3D" id="3.90.1580.10">
    <property type="entry name" value="paralog of FGE (formylglycine-generating enzyme)"/>
    <property type="match status" value="1"/>
</dbReference>
<dbReference type="GO" id="GO:0120147">
    <property type="term" value="F:formylglycine-generating oxidase activity"/>
    <property type="evidence" value="ECO:0007669"/>
    <property type="project" value="TreeGrafter"/>
</dbReference>
<dbReference type="EMBL" id="MFYX01000033">
    <property type="protein sequence ID" value="OGK06247.1"/>
    <property type="molecule type" value="Genomic_DNA"/>
</dbReference>
<protein>
    <recommendedName>
        <fullName evidence="1">Sulfatase-modifying factor enzyme-like domain-containing protein</fullName>
    </recommendedName>
</protein>
<dbReference type="PANTHER" id="PTHR23150:SF19">
    <property type="entry name" value="FORMYLGLYCINE-GENERATING ENZYME"/>
    <property type="match status" value="1"/>
</dbReference>
<gene>
    <name evidence="2" type="ORF">A2519_08210</name>
</gene>
<evidence type="ECO:0000313" key="2">
    <source>
        <dbReference type="EMBL" id="OGK06247.1"/>
    </source>
</evidence>
<sequence>MGSPNSDYYKIWETPMHQVTISKPFWMGVYEVTQEQYEAVQVHGHEYLFPGPKNPVERLDWTRVQDFCSRLSMTTGRTVRMPTEAEWEFACRAGTRTRFFFGNEINNLDLYAWGANSGGTTHPVGQLLPNPWGLYDICGNVWEYCSDYFSETYYQNLSSPVIDPQGPVTKDWHGQALKGGAWRMGGDWCRSAARAYDLNLSGGDHGMRVVLEYDSNSMVDKKARLKGGEAAIRCSPNPFNPRITITLSHQQAAINPVLEIYDGNGRLMEIVNAESPANAVYVWNAADHPSGIYIARVSVGGRVLSARLLLVK</sequence>
<dbReference type="NCBIfam" id="TIGR04183">
    <property type="entry name" value="Por_Secre_tail"/>
    <property type="match status" value="1"/>
</dbReference>
<dbReference type="InterPro" id="IPR016187">
    <property type="entry name" value="CTDL_fold"/>
</dbReference>
<dbReference type="SUPFAM" id="SSF56436">
    <property type="entry name" value="C-type lectin-like"/>
    <property type="match status" value="1"/>
</dbReference>
<dbReference type="Proteomes" id="UP000179243">
    <property type="component" value="Unassembled WGS sequence"/>
</dbReference>
<dbReference type="InterPro" id="IPR051043">
    <property type="entry name" value="Sulfatase_Mod_Factor_Kinase"/>
</dbReference>
<dbReference type="InterPro" id="IPR026444">
    <property type="entry name" value="Secre_tail"/>
</dbReference>
<accession>A0A1F7FID6</accession>
<comment type="caution">
    <text evidence="2">The sequence shown here is derived from an EMBL/GenBank/DDBJ whole genome shotgun (WGS) entry which is preliminary data.</text>
</comment>
<organism evidence="2 3">
    <name type="scientific">Candidatus Raymondbacteria bacterium RIFOXYD12_FULL_49_13</name>
    <dbReference type="NCBI Taxonomy" id="1817890"/>
    <lineage>
        <taxon>Bacteria</taxon>
        <taxon>Raymondiibacteriota</taxon>
    </lineage>
</organism>
<dbReference type="InterPro" id="IPR042095">
    <property type="entry name" value="SUMF_sf"/>
</dbReference>
<name>A0A1F7FID6_UNCRA</name>